<evidence type="ECO:0000313" key="2">
    <source>
        <dbReference type="Proteomes" id="UP000033115"/>
    </source>
</evidence>
<protein>
    <submittedName>
        <fullName evidence="1">Uncharacterized protein</fullName>
    </submittedName>
</protein>
<dbReference type="KEGG" id="csq:CSCA_0300"/>
<sequence length="43" mass="5172">MAGCTNCFLHTKCPNKYVVQRFQYNKTYLYISNTYCIHYSILK</sequence>
<accession>A0A0E3M4G1</accession>
<dbReference type="EMBL" id="CP009933">
    <property type="protein sequence ID" value="AKA67425.1"/>
    <property type="molecule type" value="Genomic_DNA"/>
</dbReference>
<organism evidence="1 2">
    <name type="scientific">Clostridium scatologenes</name>
    <dbReference type="NCBI Taxonomy" id="1548"/>
    <lineage>
        <taxon>Bacteria</taxon>
        <taxon>Bacillati</taxon>
        <taxon>Bacillota</taxon>
        <taxon>Clostridia</taxon>
        <taxon>Eubacteriales</taxon>
        <taxon>Clostridiaceae</taxon>
        <taxon>Clostridium</taxon>
    </lineage>
</organism>
<keyword evidence="2" id="KW-1185">Reference proteome</keyword>
<dbReference type="AlphaFoldDB" id="A0A0E3M4G1"/>
<reference evidence="1 2" key="1">
    <citation type="journal article" date="2015" name="J. Biotechnol.">
        <title>Complete genome sequence of a malodorant-producing acetogen, Clostridium scatologenes ATCC 25775(T).</title>
        <authorList>
            <person name="Zhu Z."/>
            <person name="Guo T."/>
            <person name="Zheng H."/>
            <person name="Song T."/>
            <person name="Ouyang P."/>
            <person name="Xie J."/>
        </authorList>
    </citation>
    <scope>NUCLEOTIDE SEQUENCE [LARGE SCALE GENOMIC DNA]</scope>
    <source>
        <strain evidence="1 2">ATCC 25775</strain>
    </source>
</reference>
<gene>
    <name evidence="1" type="ORF">CSCA_0300</name>
</gene>
<proteinExistence type="predicted"/>
<evidence type="ECO:0000313" key="1">
    <source>
        <dbReference type="EMBL" id="AKA67425.1"/>
    </source>
</evidence>
<dbReference type="HOGENOM" id="CLU_208975_0_0_9"/>
<dbReference type="Proteomes" id="UP000033115">
    <property type="component" value="Chromosome"/>
</dbReference>
<name>A0A0E3M4G1_CLOSL</name>
<dbReference type="STRING" id="1548.CSCA_0300"/>